<evidence type="ECO:0000256" key="2">
    <source>
        <dbReference type="SAM" id="SignalP"/>
    </source>
</evidence>
<proteinExistence type="predicted"/>
<keyword evidence="5" id="KW-1185">Reference proteome</keyword>
<gene>
    <name evidence="4" type="ORF">QBC38DRAFT_360103</name>
</gene>
<dbReference type="AlphaFoldDB" id="A0AAN7BT84"/>
<dbReference type="EC" id="3.2.1.14" evidence="1"/>
<dbReference type="GO" id="GO:0006032">
    <property type="term" value="P:chitin catabolic process"/>
    <property type="evidence" value="ECO:0007669"/>
    <property type="project" value="TreeGrafter"/>
</dbReference>
<accession>A0AAN7BT84</accession>
<dbReference type="GO" id="GO:0008843">
    <property type="term" value="F:endochitinase activity"/>
    <property type="evidence" value="ECO:0007669"/>
    <property type="project" value="UniProtKB-EC"/>
</dbReference>
<comment type="caution">
    <text evidence="4">The sequence shown here is derived from an EMBL/GenBank/DDBJ whole genome shotgun (WGS) entry which is preliminary data.</text>
</comment>
<dbReference type="PROSITE" id="PS51910">
    <property type="entry name" value="GH18_2"/>
    <property type="match status" value="1"/>
</dbReference>
<dbReference type="EMBL" id="MU865310">
    <property type="protein sequence ID" value="KAK4229236.1"/>
    <property type="molecule type" value="Genomic_DNA"/>
</dbReference>
<dbReference type="Gene3D" id="3.20.20.80">
    <property type="entry name" value="Glycosidases"/>
    <property type="match status" value="1"/>
</dbReference>
<dbReference type="InterPro" id="IPR017853">
    <property type="entry name" value="GH"/>
</dbReference>
<dbReference type="InterPro" id="IPR050314">
    <property type="entry name" value="Glycosyl_Hydrlase_18"/>
</dbReference>
<organism evidence="4 5">
    <name type="scientific">Podospora fimiseda</name>
    <dbReference type="NCBI Taxonomy" id="252190"/>
    <lineage>
        <taxon>Eukaryota</taxon>
        <taxon>Fungi</taxon>
        <taxon>Dikarya</taxon>
        <taxon>Ascomycota</taxon>
        <taxon>Pezizomycotina</taxon>
        <taxon>Sordariomycetes</taxon>
        <taxon>Sordariomycetidae</taxon>
        <taxon>Sordariales</taxon>
        <taxon>Podosporaceae</taxon>
        <taxon>Podospora</taxon>
    </lineage>
</organism>
<dbReference type="GO" id="GO:0008061">
    <property type="term" value="F:chitin binding"/>
    <property type="evidence" value="ECO:0007669"/>
    <property type="project" value="InterPro"/>
</dbReference>
<evidence type="ECO:0000313" key="4">
    <source>
        <dbReference type="EMBL" id="KAK4229236.1"/>
    </source>
</evidence>
<evidence type="ECO:0000259" key="3">
    <source>
        <dbReference type="PROSITE" id="PS51910"/>
    </source>
</evidence>
<feature type="domain" description="GH18" evidence="3">
    <location>
        <begin position="28"/>
        <end position="384"/>
    </location>
</feature>
<dbReference type="Pfam" id="PF00704">
    <property type="entry name" value="Glyco_hydro_18"/>
    <property type="match status" value="1"/>
</dbReference>
<sequence length="399" mass="44684">MNIKLGWQLLLCWLSLTMASNITTKKPLRCIMYFTGQHPVAPPVDQLRHVTHVAIAFMSPGVFNTPENTNYPLFTTVKEVRALFPKQTKVLIAIGGWGDTLGFSVAALTEETRQIFAENVASMLRITGADGVDIDWEYPGGNGEDYKKVPNPTKSWEISSYPLLLSQIRTAIGPHKILSAAVPGLPRDMLAFTSSTLPRIMRHLDFLNVMTYDLMNRRDNKTKHHTGVQLSIEAIQAYVSAGVAPQDLNLGFAFYTKYFRTEHDSCASKAMPLGCPTLLLENPQTGEDMGHAGGFSWHDSVPAEVSKSFMKALEQGQYDDKEGGYYFWDEEDLWWTFDTADAIKRKFPLIVDKLKLGGVFAWGLGEDAPMYEHLQAVNEGLDERVSVNNDNNKKKKDEL</sequence>
<dbReference type="FunFam" id="3.20.20.80:FF:000159">
    <property type="entry name" value="Class V chitinase, putative"/>
    <property type="match status" value="1"/>
</dbReference>
<name>A0AAN7BT84_9PEZI</name>
<protein>
    <recommendedName>
        <fullName evidence="1">chitinase</fullName>
        <ecNumber evidence="1">3.2.1.14</ecNumber>
    </recommendedName>
</protein>
<evidence type="ECO:0000313" key="5">
    <source>
        <dbReference type="Proteomes" id="UP001301958"/>
    </source>
</evidence>
<dbReference type="PANTHER" id="PTHR11177">
    <property type="entry name" value="CHITINASE"/>
    <property type="match status" value="1"/>
</dbReference>
<reference evidence="4" key="2">
    <citation type="submission" date="2023-05" db="EMBL/GenBank/DDBJ databases">
        <authorList>
            <consortium name="Lawrence Berkeley National Laboratory"/>
            <person name="Steindorff A."/>
            <person name="Hensen N."/>
            <person name="Bonometti L."/>
            <person name="Westerberg I."/>
            <person name="Brannstrom I.O."/>
            <person name="Guillou S."/>
            <person name="Cros-Aarteil S."/>
            <person name="Calhoun S."/>
            <person name="Haridas S."/>
            <person name="Kuo A."/>
            <person name="Mondo S."/>
            <person name="Pangilinan J."/>
            <person name="Riley R."/>
            <person name="Labutti K."/>
            <person name="Andreopoulos B."/>
            <person name="Lipzen A."/>
            <person name="Chen C."/>
            <person name="Yanf M."/>
            <person name="Daum C."/>
            <person name="Ng V."/>
            <person name="Clum A."/>
            <person name="Ohm R."/>
            <person name="Martin F."/>
            <person name="Silar P."/>
            <person name="Natvig D."/>
            <person name="Lalanne C."/>
            <person name="Gautier V."/>
            <person name="Ament-Velasquez S.L."/>
            <person name="Kruys A."/>
            <person name="Hutchinson M.I."/>
            <person name="Powell A.J."/>
            <person name="Barry K."/>
            <person name="Miller A.N."/>
            <person name="Grigoriev I.V."/>
            <person name="Debuchy R."/>
            <person name="Gladieux P."/>
            <person name="Thoren M.H."/>
            <person name="Johannesson H."/>
        </authorList>
    </citation>
    <scope>NUCLEOTIDE SEQUENCE</scope>
    <source>
        <strain evidence="4">CBS 990.96</strain>
    </source>
</reference>
<dbReference type="GO" id="GO:0005576">
    <property type="term" value="C:extracellular region"/>
    <property type="evidence" value="ECO:0007669"/>
    <property type="project" value="TreeGrafter"/>
</dbReference>
<dbReference type="InterPro" id="IPR001223">
    <property type="entry name" value="Glyco_hydro18_cat"/>
</dbReference>
<dbReference type="SUPFAM" id="SSF51445">
    <property type="entry name" value="(Trans)glycosidases"/>
    <property type="match status" value="1"/>
</dbReference>
<reference evidence="4" key="1">
    <citation type="journal article" date="2023" name="Mol. Phylogenet. Evol.">
        <title>Genome-scale phylogeny and comparative genomics of the fungal order Sordariales.</title>
        <authorList>
            <person name="Hensen N."/>
            <person name="Bonometti L."/>
            <person name="Westerberg I."/>
            <person name="Brannstrom I.O."/>
            <person name="Guillou S."/>
            <person name="Cros-Aarteil S."/>
            <person name="Calhoun S."/>
            <person name="Haridas S."/>
            <person name="Kuo A."/>
            <person name="Mondo S."/>
            <person name="Pangilinan J."/>
            <person name="Riley R."/>
            <person name="LaButti K."/>
            <person name="Andreopoulos B."/>
            <person name="Lipzen A."/>
            <person name="Chen C."/>
            <person name="Yan M."/>
            <person name="Daum C."/>
            <person name="Ng V."/>
            <person name="Clum A."/>
            <person name="Steindorff A."/>
            <person name="Ohm R.A."/>
            <person name="Martin F."/>
            <person name="Silar P."/>
            <person name="Natvig D.O."/>
            <person name="Lalanne C."/>
            <person name="Gautier V."/>
            <person name="Ament-Velasquez S.L."/>
            <person name="Kruys A."/>
            <person name="Hutchinson M.I."/>
            <person name="Powell A.J."/>
            <person name="Barry K."/>
            <person name="Miller A.N."/>
            <person name="Grigoriev I.V."/>
            <person name="Debuchy R."/>
            <person name="Gladieux P."/>
            <person name="Hiltunen Thoren M."/>
            <person name="Johannesson H."/>
        </authorList>
    </citation>
    <scope>NUCLEOTIDE SEQUENCE</scope>
    <source>
        <strain evidence="4">CBS 990.96</strain>
    </source>
</reference>
<feature type="signal peptide" evidence="2">
    <location>
        <begin position="1"/>
        <end position="19"/>
    </location>
</feature>
<dbReference type="Proteomes" id="UP001301958">
    <property type="component" value="Unassembled WGS sequence"/>
</dbReference>
<dbReference type="GO" id="GO:0005975">
    <property type="term" value="P:carbohydrate metabolic process"/>
    <property type="evidence" value="ECO:0007669"/>
    <property type="project" value="InterPro"/>
</dbReference>
<dbReference type="PANTHER" id="PTHR11177:SF378">
    <property type="entry name" value="CHITINASE"/>
    <property type="match status" value="1"/>
</dbReference>
<feature type="chain" id="PRO_5042967866" description="chitinase" evidence="2">
    <location>
        <begin position="20"/>
        <end position="399"/>
    </location>
</feature>
<dbReference type="SMART" id="SM00636">
    <property type="entry name" value="Glyco_18"/>
    <property type="match status" value="1"/>
</dbReference>
<dbReference type="InterPro" id="IPR011583">
    <property type="entry name" value="Chitinase_II/V-like_cat"/>
</dbReference>
<keyword evidence="2" id="KW-0732">Signal</keyword>
<evidence type="ECO:0000256" key="1">
    <source>
        <dbReference type="ARBA" id="ARBA00012729"/>
    </source>
</evidence>